<dbReference type="EMBL" id="CP091957">
    <property type="protein sequence ID" value="UOG56283.1"/>
    <property type="molecule type" value="Genomic_DNA"/>
</dbReference>
<gene>
    <name evidence="1" type="ORF">MAL03_15950</name>
</gene>
<organism evidence="1 2">
    <name type="scientific">Leptospira noguchii</name>
    <dbReference type="NCBI Taxonomy" id="28182"/>
    <lineage>
        <taxon>Bacteria</taxon>
        <taxon>Pseudomonadati</taxon>
        <taxon>Spirochaetota</taxon>
        <taxon>Spirochaetia</taxon>
        <taxon>Leptospirales</taxon>
        <taxon>Leptospiraceae</taxon>
        <taxon>Leptospira</taxon>
    </lineage>
</organism>
<protein>
    <submittedName>
        <fullName evidence="1">FecR family protein</fullName>
    </submittedName>
</protein>
<name>A0A9Q8RJX1_9LEPT</name>
<sequence>MESKNLQEEFEELMSLFLFGETKSEEEKRLNEIISLHPEFKKRYDNYVKLQTGLKQHKTGLEKVLIEPSKPFSKISLFPGKFKNQFLAIAAIISLIVSLSVVFQLGIFKKDEQLSIITTGICNLQTLRRDWIRTDQNSFCDVKIEDQVHFRIFPNSEVKILQLAETTQETKINGLSIFVQKGNLLLNETLTDNKKQTRIYLNGTEIQLTGTKVWIENSEERYKINVWEGSATVRSGVRYLLPFLLNKQMEKFVKHTLDEYPEQKIKYESIWNDISSEKLSNSSLETKSLFFQKDSVQNPLLTLNEKQTNPNEMFLLLEKMQKTIVETASHKKTIVLEKRDIQELETLASRFENPKLIELENEKIEPIILPVPKVEQKIKSKKEEPIRLGDKTIKLKDGSEWKGNLIQYEDRYIIEVEGKKKVILSKDVESISF</sequence>
<proteinExistence type="predicted"/>
<dbReference type="Pfam" id="PF04773">
    <property type="entry name" value="FecR"/>
    <property type="match status" value="1"/>
</dbReference>
<accession>A0A9Q8RJX1</accession>
<dbReference type="InterPro" id="IPR006860">
    <property type="entry name" value="FecR"/>
</dbReference>
<dbReference type="Proteomes" id="UP000829829">
    <property type="component" value="Chromosome 1"/>
</dbReference>
<evidence type="ECO:0000313" key="2">
    <source>
        <dbReference type="Proteomes" id="UP000829829"/>
    </source>
</evidence>
<dbReference type="AlphaFoldDB" id="A0A9Q8RJX1"/>
<reference evidence="1" key="1">
    <citation type="submission" date="2022-02" db="EMBL/GenBank/DDBJ databases">
        <title>The genetically variable rfb locus in Leptospira is a mobile cassette and a molecular signature of serovar identity.</title>
        <authorList>
            <person name="Nieves C."/>
            <person name="Vincent A.T."/>
            <person name="Zarantonelli L."/>
            <person name="Picardeau M."/>
            <person name="Veyrier F.J."/>
            <person name="Buschiazzo A."/>
        </authorList>
    </citation>
    <scope>NUCLEOTIDE SEQUENCE</scope>
    <source>
        <strain evidence="1">IP1512017</strain>
    </source>
</reference>
<evidence type="ECO:0000313" key="1">
    <source>
        <dbReference type="EMBL" id="UOG56283.1"/>
    </source>
</evidence>
<dbReference type="RefSeq" id="WP_141598650.1">
    <property type="nucleotide sequence ID" value="NZ_CP091953.1"/>
</dbReference>